<dbReference type="EMBL" id="BSTJ01000006">
    <property type="protein sequence ID" value="GLY76902.1"/>
    <property type="molecule type" value="Genomic_DNA"/>
</dbReference>
<dbReference type="Pfam" id="PF00501">
    <property type="entry name" value="AMP-binding"/>
    <property type="match status" value="1"/>
</dbReference>
<evidence type="ECO:0000259" key="1">
    <source>
        <dbReference type="Pfam" id="PF00501"/>
    </source>
</evidence>
<dbReference type="Proteomes" id="UP001165135">
    <property type="component" value="Unassembled WGS sequence"/>
</dbReference>
<dbReference type="InterPro" id="IPR017523">
    <property type="entry name" value="Rv3268"/>
</dbReference>
<protein>
    <submittedName>
        <fullName evidence="2">Acyl-CoA synthetase</fullName>
    </submittedName>
</protein>
<dbReference type="NCBIfam" id="TIGR03089">
    <property type="entry name" value="TIGR03089 family protein"/>
    <property type="match status" value="1"/>
</dbReference>
<organism evidence="2 3">
    <name type="scientific">Actinoallomurus iriomotensis</name>
    <dbReference type="NCBI Taxonomy" id="478107"/>
    <lineage>
        <taxon>Bacteria</taxon>
        <taxon>Bacillati</taxon>
        <taxon>Actinomycetota</taxon>
        <taxon>Actinomycetes</taxon>
        <taxon>Streptosporangiales</taxon>
        <taxon>Thermomonosporaceae</taxon>
        <taxon>Actinoallomurus</taxon>
    </lineage>
</organism>
<dbReference type="InterPro" id="IPR042099">
    <property type="entry name" value="ANL_N_sf"/>
</dbReference>
<comment type="caution">
    <text evidence="2">The sequence shown here is derived from an EMBL/GenBank/DDBJ whole genome shotgun (WGS) entry which is preliminary data.</text>
</comment>
<proteinExistence type="predicted"/>
<reference evidence="2" key="1">
    <citation type="submission" date="2023-03" db="EMBL/GenBank/DDBJ databases">
        <title>Actinoallomurus iriomotensis NBRC 103681.</title>
        <authorList>
            <person name="Ichikawa N."/>
            <person name="Sato H."/>
            <person name="Tonouchi N."/>
        </authorList>
    </citation>
    <scope>NUCLEOTIDE SEQUENCE</scope>
    <source>
        <strain evidence="2">NBRC 103681</strain>
    </source>
</reference>
<dbReference type="SUPFAM" id="SSF56801">
    <property type="entry name" value="Acetyl-CoA synthetase-like"/>
    <property type="match status" value="1"/>
</dbReference>
<sequence>MSHPVDLLRGALAAEPSRPLVTFYDDATGERVELSVKTFDNWVAKTANLLLDGLAADPGARVALALPVHWQTAAWLFACWSAGLTAIPVDEGEIPADADIVAAGPGRLEAALAATGSGHAEVVGLSLHALGAPLAECPPGVTDYAVEVRSYGDHFTGVTDADAPAVEIGGEVMSGARLVAAGEALGLPPGTRTLTTVSYATPEGLLSGLIGPLASQGSVIICQNLEQSGLDRRISLERATALVTSPSL</sequence>
<accession>A0A9W6RMU4</accession>
<dbReference type="InterPro" id="IPR000873">
    <property type="entry name" value="AMP-dep_synth/lig_dom"/>
</dbReference>
<dbReference type="AlphaFoldDB" id="A0A9W6RMU4"/>
<dbReference type="RefSeq" id="WP_285625679.1">
    <property type="nucleotide sequence ID" value="NZ_BSTJ01000006.1"/>
</dbReference>
<evidence type="ECO:0000313" key="2">
    <source>
        <dbReference type="EMBL" id="GLY76902.1"/>
    </source>
</evidence>
<feature type="domain" description="AMP-dependent synthetase/ligase" evidence="1">
    <location>
        <begin position="13"/>
        <end position="91"/>
    </location>
</feature>
<dbReference type="Gene3D" id="3.40.50.12780">
    <property type="entry name" value="N-terminal domain of ligase-like"/>
    <property type="match status" value="1"/>
</dbReference>
<evidence type="ECO:0000313" key="3">
    <source>
        <dbReference type="Proteomes" id="UP001165135"/>
    </source>
</evidence>
<gene>
    <name evidence="2" type="ORF">Airi01_051690</name>
</gene>
<name>A0A9W6RMU4_9ACTN</name>